<evidence type="ECO:0008006" key="2">
    <source>
        <dbReference type="Google" id="ProtNLM"/>
    </source>
</evidence>
<organism evidence="1">
    <name type="scientific">marine sediment metagenome</name>
    <dbReference type="NCBI Taxonomy" id="412755"/>
    <lineage>
        <taxon>unclassified sequences</taxon>
        <taxon>metagenomes</taxon>
        <taxon>ecological metagenomes</taxon>
    </lineage>
</organism>
<feature type="non-terminal residue" evidence="1">
    <location>
        <position position="127"/>
    </location>
</feature>
<sequence>MSELAIFGGGKTVPDGLEMTWPIITEEDKQAVMGVLDRGVIWGAQGPEAVALQEEWADYLGTRYCIALNSGTAALHCAVAAAGIGPGDEVITTAFSFLASAVTIMHNNGIPVFVDIDPRTFNMDVSK</sequence>
<dbReference type="GO" id="GO:0008483">
    <property type="term" value="F:transaminase activity"/>
    <property type="evidence" value="ECO:0007669"/>
    <property type="project" value="TreeGrafter"/>
</dbReference>
<dbReference type="InterPro" id="IPR015421">
    <property type="entry name" value="PyrdxlP-dep_Trfase_major"/>
</dbReference>
<gene>
    <name evidence="1" type="ORF">S01H1_45493</name>
</gene>
<dbReference type="SUPFAM" id="SSF53383">
    <property type="entry name" value="PLP-dependent transferases"/>
    <property type="match status" value="1"/>
</dbReference>
<dbReference type="Gene3D" id="3.40.640.10">
    <property type="entry name" value="Type I PLP-dependent aspartate aminotransferase-like (Major domain)"/>
    <property type="match status" value="1"/>
</dbReference>
<dbReference type="PANTHER" id="PTHR30244">
    <property type="entry name" value="TRANSAMINASE"/>
    <property type="match status" value="1"/>
</dbReference>
<evidence type="ECO:0000313" key="1">
    <source>
        <dbReference type="EMBL" id="GAG00781.1"/>
    </source>
</evidence>
<dbReference type="InterPro" id="IPR000653">
    <property type="entry name" value="DegT/StrS_aminotransferase"/>
</dbReference>
<proteinExistence type="predicted"/>
<dbReference type="GO" id="GO:0000271">
    <property type="term" value="P:polysaccharide biosynthetic process"/>
    <property type="evidence" value="ECO:0007669"/>
    <property type="project" value="TreeGrafter"/>
</dbReference>
<dbReference type="PANTHER" id="PTHR30244:SF34">
    <property type="entry name" value="DTDP-4-AMINO-4,6-DIDEOXYGALACTOSE TRANSAMINASE"/>
    <property type="match status" value="1"/>
</dbReference>
<dbReference type="AlphaFoldDB" id="X0VJM4"/>
<dbReference type="Pfam" id="PF01041">
    <property type="entry name" value="DegT_DnrJ_EryC1"/>
    <property type="match status" value="1"/>
</dbReference>
<dbReference type="InterPro" id="IPR015424">
    <property type="entry name" value="PyrdxlP-dep_Trfase"/>
</dbReference>
<dbReference type="EMBL" id="BARS01029075">
    <property type="protein sequence ID" value="GAG00781.1"/>
    <property type="molecule type" value="Genomic_DNA"/>
</dbReference>
<accession>X0VJM4</accession>
<name>X0VJM4_9ZZZZ</name>
<comment type="caution">
    <text evidence="1">The sequence shown here is derived from an EMBL/GenBank/DDBJ whole genome shotgun (WGS) entry which is preliminary data.</text>
</comment>
<protein>
    <recommendedName>
        <fullName evidence="2">DegT/DnrJ/EryC1/StrS aminotransferase</fullName>
    </recommendedName>
</protein>
<dbReference type="GO" id="GO:0030170">
    <property type="term" value="F:pyridoxal phosphate binding"/>
    <property type="evidence" value="ECO:0007669"/>
    <property type="project" value="TreeGrafter"/>
</dbReference>
<reference evidence="1" key="1">
    <citation type="journal article" date="2014" name="Front. Microbiol.">
        <title>High frequency of phylogenetically diverse reductive dehalogenase-homologous genes in deep subseafloor sedimentary metagenomes.</title>
        <authorList>
            <person name="Kawai M."/>
            <person name="Futagami T."/>
            <person name="Toyoda A."/>
            <person name="Takaki Y."/>
            <person name="Nishi S."/>
            <person name="Hori S."/>
            <person name="Arai W."/>
            <person name="Tsubouchi T."/>
            <person name="Morono Y."/>
            <person name="Uchiyama I."/>
            <person name="Ito T."/>
            <person name="Fujiyama A."/>
            <person name="Inagaki F."/>
            <person name="Takami H."/>
        </authorList>
    </citation>
    <scope>NUCLEOTIDE SEQUENCE</scope>
    <source>
        <strain evidence="1">Expedition CK06-06</strain>
    </source>
</reference>